<accession>A0A7J0F1A2</accession>
<evidence type="ECO:0000313" key="1">
    <source>
        <dbReference type="EMBL" id="GFY92468.1"/>
    </source>
</evidence>
<name>A0A7J0F1A2_9ERIC</name>
<proteinExistence type="predicted"/>
<reference evidence="1 2" key="1">
    <citation type="submission" date="2019-07" db="EMBL/GenBank/DDBJ databases">
        <title>De Novo Assembly of kiwifruit Actinidia rufa.</title>
        <authorList>
            <person name="Sugita-Konishi S."/>
            <person name="Sato K."/>
            <person name="Mori E."/>
            <person name="Abe Y."/>
            <person name="Kisaki G."/>
            <person name="Hamano K."/>
            <person name="Suezawa K."/>
            <person name="Otani M."/>
            <person name="Fukuda T."/>
            <person name="Manabe T."/>
            <person name="Gomi K."/>
            <person name="Tabuchi M."/>
            <person name="Akimitsu K."/>
            <person name="Kataoka I."/>
        </authorList>
    </citation>
    <scope>NUCLEOTIDE SEQUENCE [LARGE SCALE GENOMIC DNA]</scope>
    <source>
        <strain evidence="2">cv. Fuchu</strain>
    </source>
</reference>
<protein>
    <submittedName>
        <fullName evidence="1">Uncharacterized protein</fullName>
    </submittedName>
</protein>
<dbReference type="EMBL" id="BJWL01000008">
    <property type="protein sequence ID" value="GFY92468.1"/>
    <property type="molecule type" value="Genomic_DNA"/>
</dbReference>
<evidence type="ECO:0000313" key="2">
    <source>
        <dbReference type="Proteomes" id="UP000585474"/>
    </source>
</evidence>
<comment type="caution">
    <text evidence="1">The sequence shown here is derived from an EMBL/GenBank/DDBJ whole genome shotgun (WGS) entry which is preliminary data.</text>
</comment>
<keyword evidence="2" id="KW-1185">Reference proteome</keyword>
<organism evidence="1 2">
    <name type="scientific">Actinidia rufa</name>
    <dbReference type="NCBI Taxonomy" id="165716"/>
    <lineage>
        <taxon>Eukaryota</taxon>
        <taxon>Viridiplantae</taxon>
        <taxon>Streptophyta</taxon>
        <taxon>Embryophyta</taxon>
        <taxon>Tracheophyta</taxon>
        <taxon>Spermatophyta</taxon>
        <taxon>Magnoliopsida</taxon>
        <taxon>eudicotyledons</taxon>
        <taxon>Gunneridae</taxon>
        <taxon>Pentapetalae</taxon>
        <taxon>asterids</taxon>
        <taxon>Ericales</taxon>
        <taxon>Actinidiaceae</taxon>
        <taxon>Actinidia</taxon>
    </lineage>
</organism>
<dbReference type="AlphaFoldDB" id="A0A7J0F1A2"/>
<sequence length="177" mass="19421">MGKTIGLCSLGNGRVDCSTKEEKIAKLPPLGDLIPPVTRVIEGPSGVQSTWHISVSQGGLKGKQVVPDNIEAESRSDNRTIVSGELHDLMSKVEIFAQLADDIRQVERAIGSSSKGNGKLKHLKSTGDREDRVRQGINIVFKESIFKLLTLVQTRRTTESPPAWEMFQTFCTYSPSN</sequence>
<gene>
    <name evidence="1" type="ORF">Acr_08g0008640</name>
</gene>
<dbReference type="Proteomes" id="UP000585474">
    <property type="component" value="Unassembled WGS sequence"/>
</dbReference>
<dbReference type="OrthoDB" id="1686658at2759"/>